<sequence>MKPLTDSIEAFIKSLLEEGQEQVDVQRNELAQYFRCAPSQITYVLSTRFTPDHGYIIESRRGGGGYIRIVRLRESPGSNLLYLINQRIGSAISRQDCEAIISQLRENGVVTKNEAGLMRAAVSNEAIHLPVAFKDTLRASVLRAMLLQIAGRPSAEEGSVHDVR</sequence>
<evidence type="ECO:0000313" key="3">
    <source>
        <dbReference type="EMBL" id="HIQ62014.1"/>
    </source>
</evidence>
<dbReference type="InterPro" id="IPR041902">
    <property type="entry name" value="CtsR_N_sf"/>
</dbReference>
<feature type="domain" description="CtsR N-terminal HTH" evidence="1">
    <location>
        <begin position="4"/>
        <end position="72"/>
    </location>
</feature>
<dbReference type="AlphaFoldDB" id="A0A9D1CIU7"/>
<dbReference type="Pfam" id="PF05848">
    <property type="entry name" value="CtsR"/>
    <property type="match status" value="1"/>
</dbReference>
<proteinExistence type="predicted"/>
<accession>A0A9D1CIU7</accession>
<evidence type="ECO:0000313" key="4">
    <source>
        <dbReference type="Proteomes" id="UP000886819"/>
    </source>
</evidence>
<organism evidence="3 4">
    <name type="scientific">Candidatus Avichristensenella intestinipullorum</name>
    <dbReference type="NCBI Taxonomy" id="2840693"/>
    <lineage>
        <taxon>Bacteria</taxon>
        <taxon>Bacillati</taxon>
        <taxon>Bacillota</taxon>
        <taxon>Clostridia</taxon>
        <taxon>Candidatus Avichristensenella</taxon>
    </lineage>
</organism>
<dbReference type="InterPro" id="IPR041473">
    <property type="entry name" value="CtsR_C"/>
</dbReference>
<dbReference type="Gene3D" id="1.10.1200.150">
    <property type="entry name" value="Transcriptional regulator CtsR, C-terminal domain"/>
    <property type="match status" value="1"/>
</dbReference>
<feature type="domain" description="CtsR C-terminal dimerization" evidence="2">
    <location>
        <begin position="79"/>
        <end position="146"/>
    </location>
</feature>
<dbReference type="Pfam" id="PF17727">
    <property type="entry name" value="CtsR_C"/>
    <property type="match status" value="1"/>
</dbReference>
<reference evidence="3" key="2">
    <citation type="journal article" date="2021" name="PeerJ">
        <title>Extensive microbial diversity within the chicken gut microbiome revealed by metagenomics and culture.</title>
        <authorList>
            <person name="Gilroy R."/>
            <person name="Ravi A."/>
            <person name="Getino M."/>
            <person name="Pursley I."/>
            <person name="Horton D.L."/>
            <person name="Alikhan N.F."/>
            <person name="Baker D."/>
            <person name="Gharbi K."/>
            <person name="Hall N."/>
            <person name="Watson M."/>
            <person name="Adriaenssens E.M."/>
            <person name="Foster-Nyarko E."/>
            <person name="Jarju S."/>
            <person name="Secka A."/>
            <person name="Antonio M."/>
            <person name="Oren A."/>
            <person name="Chaudhuri R.R."/>
            <person name="La Ragione R."/>
            <person name="Hildebrand F."/>
            <person name="Pallen M.J."/>
        </authorList>
    </citation>
    <scope>NUCLEOTIDE SEQUENCE</scope>
    <source>
        <strain evidence="3">ChiHile30-977</strain>
    </source>
</reference>
<name>A0A9D1CIU7_9FIRM</name>
<evidence type="ECO:0000259" key="2">
    <source>
        <dbReference type="Pfam" id="PF17727"/>
    </source>
</evidence>
<dbReference type="EMBL" id="DVFI01000004">
    <property type="protein sequence ID" value="HIQ62014.1"/>
    <property type="molecule type" value="Genomic_DNA"/>
</dbReference>
<evidence type="ECO:0000259" key="1">
    <source>
        <dbReference type="Pfam" id="PF05848"/>
    </source>
</evidence>
<comment type="caution">
    <text evidence="3">The sequence shown here is derived from an EMBL/GenBank/DDBJ whole genome shotgun (WGS) entry which is preliminary data.</text>
</comment>
<protein>
    <submittedName>
        <fullName evidence="3">CtsR family transcriptional regulator</fullName>
    </submittedName>
</protein>
<dbReference type="InterPro" id="IPR041908">
    <property type="entry name" value="CtsR_C_sf"/>
</dbReference>
<dbReference type="Gene3D" id="3.30.56.130">
    <property type="entry name" value="Transcriptional regulator CtsR, winged HTH domain"/>
    <property type="match status" value="1"/>
</dbReference>
<reference evidence="3" key="1">
    <citation type="submission" date="2020-10" db="EMBL/GenBank/DDBJ databases">
        <authorList>
            <person name="Gilroy R."/>
        </authorList>
    </citation>
    <scope>NUCLEOTIDE SEQUENCE</scope>
    <source>
        <strain evidence="3">ChiHile30-977</strain>
    </source>
</reference>
<dbReference type="InterPro" id="IPR040465">
    <property type="entry name" value="CtsR_N"/>
</dbReference>
<dbReference type="Proteomes" id="UP000886819">
    <property type="component" value="Unassembled WGS sequence"/>
</dbReference>
<gene>
    <name evidence="3" type="ORF">IAA66_00310</name>
</gene>